<dbReference type="SMART" id="SM01394">
    <property type="entry name" value="S_100"/>
    <property type="match status" value="1"/>
</dbReference>
<dbReference type="GO" id="GO:0005654">
    <property type="term" value="C:nucleoplasm"/>
    <property type="evidence" value="ECO:0007669"/>
    <property type="project" value="Ensembl"/>
</dbReference>
<comment type="similarity">
    <text evidence="4 13">Belongs to the S-100 family.</text>
</comment>
<dbReference type="GO" id="GO:0043123">
    <property type="term" value="P:positive regulation of canonical NF-kappaB signal transduction"/>
    <property type="evidence" value="ECO:0007669"/>
    <property type="project" value="Ensembl"/>
</dbReference>
<organism evidence="15 16">
    <name type="scientific">Pseudonaja textilis</name>
    <name type="common">Eastern brown snake</name>
    <dbReference type="NCBI Taxonomy" id="8673"/>
    <lineage>
        <taxon>Eukaryota</taxon>
        <taxon>Metazoa</taxon>
        <taxon>Chordata</taxon>
        <taxon>Craniata</taxon>
        <taxon>Vertebrata</taxon>
        <taxon>Euteleostomi</taxon>
        <taxon>Lepidosauria</taxon>
        <taxon>Squamata</taxon>
        <taxon>Bifurcata</taxon>
        <taxon>Unidentata</taxon>
        <taxon>Episquamata</taxon>
        <taxon>Toxicofera</taxon>
        <taxon>Serpentes</taxon>
        <taxon>Colubroidea</taxon>
        <taxon>Elapidae</taxon>
        <taxon>Hydrophiinae</taxon>
        <taxon>Pseudonaja</taxon>
    </lineage>
</organism>
<keyword evidence="8" id="KW-0677">Repeat</keyword>
<evidence type="ECO:0000256" key="4">
    <source>
        <dbReference type="ARBA" id="ARBA00007323"/>
    </source>
</evidence>
<evidence type="ECO:0000256" key="12">
    <source>
        <dbReference type="ARBA" id="ARBA00056127"/>
    </source>
</evidence>
<keyword evidence="11" id="KW-0539">Nucleus</keyword>
<dbReference type="InterPro" id="IPR018247">
    <property type="entry name" value="EF_Hand_1_Ca_BS"/>
</dbReference>
<reference evidence="15" key="2">
    <citation type="submission" date="2025-09" db="UniProtKB">
        <authorList>
            <consortium name="Ensembl"/>
        </authorList>
    </citation>
    <scope>IDENTIFICATION</scope>
</reference>
<evidence type="ECO:0000256" key="8">
    <source>
        <dbReference type="ARBA" id="ARBA00022737"/>
    </source>
</evidence>
<evidence type="ECO:0000256" key="6">
    <source>
        <dbReference type="ARBA" id="ARBA00022525"/>
    </source>
</evidence>
<name>A0A670ZG05_PSETE</name>
<dbReference type="PROSITE" id="PS00303">
    <property type="entry name" value="S100_CABP"/>
    <property type="match status" value="1"/>
</dbReference>
<proteinExistence type="inferred from homology"/>
<dbReference type="PANTHER" id="PTHR11639:SF51">
    <property type="entry name" value="PROTEIN S100-A4"/>
    <property type="match status" value="1"/>
</dbReference>
<dbReference type="InterPro" id="IPR013787">
    <property type="entry name" value="S100_Ca-bd_sub"/>
</dbReference>
<keyword evidence="6" id="KW-0964">Secreted</keyword>
<gene>
    <name evidence="15" type="primary">S100A4</name>
</gene>
<comment type="subcellular location">
    <subcellularLocation>
        <location evidence="2">Cytoplasm</location>
    </subcellularLocation>
    <subcellularLocation>
        <location evidence="1">Nucleus</location>
    </subcellularLocation>
    <subcellularLocation>
        <location evidence="3">Secreted</location>
    </subcellularLocation>
</comment>
<evidence type="ECO:0000256" key="13">
    <source>
        <dbReference type="RuleBase" id="RU361184"/>
    </source>
</evidence>
<dbReference type="GO" id="GO:0050786">
    <property type="term" value="F:RAGE receptor binding"/>
    <property type="evidence" value="ECO:0007669"/>
    <property type="project" value="Ensembl"/>
</dbReference>
<dbReference type="OMA" id="QDLPDKM"/>
<evidence type="ECO:0000256" key="2">
    <source>
        <dbReference type="ARBA" id="ARBA00004496"/>
    </source>
</evidence>
<dbReference type="InterPro" id="IPR002048">
    <property type="entry name" value="EF_hand_dom"/>
</dbReference>
<protein>
    <recommendedName>
        <fullName evidence="13">Protein S100</fullName>
    </recommendedName>
    <alternativeName>
        <fullName evidence="13">S100 calcium-binding protein</fullName>
    </alternativeName>
</protein>
<dbReference type="GO" id="GO:0042802">
    <property type="term" value="F:identical protein binding"/>
    <property type="evidence" value="ECO:0007669"/>
    <property type="project" value="Ensembl"/>
</dbReference>
<evidence type="ECO:0000256" key="11">
    <source>
        <dbReference type="ARBA" id="ARBA00023242"/>
    </source>
</evidence>
<dbReference type="GO" id="GO:0048471">
    <property type="term" value="C:perinuclear region of cytoplasm"/>
    <property type="evidence" value="ECO:0007669"/>
    <property type="project" value="Ensembl"/>
</dbReference>
<dbReference type="GO" id="GO:0005615">
    <property type="term" value="C:extracellular space"/>
    <property type="evidence" value="ECO:0007669"/>
    <property type="project" value="Ensembl"/>
</dbReference>
<dbReference type="OrthoDB" id="8881129at2759"/>
<dbReference type="Pfam" id="PF01023">
    <property type="entry name" value="S_100"/>
    <property type="match status" value="1"/>
</dbReference>
<dbReference type="Gene3D" id="1.10.238.10">
    <property type="entry name" value="EF-hand"/>
    <property type="match status" value="1"/>
</dbReference>
<dbReference type="GO" id="GO:0042056">
    <property type="term" value="F:chemoattractant activity"/>
    <property type="evidence" value="ECO:0007669"/>
    <property type="project" value="Ensembl"/>
</dbReference>
<evidence type="ECO:0000256" key="1">
    <source>
        <dbReference type="ARBA" id="ARBA00004123"/>
    </source>
</evidence>
<reference evidence="15" key="1">
    <citation type="submission" date="2025-08" db="UniProtKB">
        <authorList>
            <consortium name="Ensembl"/>
        </authorList>
    </citation>
    <scope>IDENTIFICATION</scope>
</reference>
<dbReference type="InterPro" id="IPR001751">
    <property type="entry name" value="S100/CaBP7/8-like_CS"/>
</dbReference>
<evidence type="ECO:0000313" key="15">
    <source>
        <dbReference type="Ensembl" id="ENSPTXP00000021743.1"/>
    </source>
</evidence>
<evidence type="ECO:0000259" key="14">
    <source>
        <dbReference type="PROSITE" id="PS50222"/>
    </source>
</evidence>
<feature type="domain" description="EF-hand" evidence="14">
    <location>
        <begin position="50"/>
        <end position="85"/>
    </location>
</feature>
<keyword evidence="9 13" id="KW-0106">Calcium</keyword>
<comment type="function">
    <text evidence="12">Calcium-binding protein that plays a role in various cellular processes including motility, angiogenesis, cell differentiation, apoptosis, and autophagy. Increases cell motility and invasiveness by interacting with non-muscle myosin heavy chain (NMMHC) IIA/MYH9. Mechanistically, promotes filament depolymerization and increases the amount of soluble myosin-IIA, resulting in the formation of stable protrusions facilitating chemotaxis. Also modulates the pro-apoptotic function of TP53 by binding to its C-terminal transactivation domain within the nucleus and reducing its protein levels. Within the extracellular space, stimulates cytokine production including granulocyte colony-stimulating factor and CCL24 from T-lymphocytes. In addition, stimulates T-lymphocyte chemotaxis by acting as a chemoattractant complex with PGLYRP1 that promotes lymphocyte migration via CCR5 and CXCR3 receptors.</text>
</comment>
<evidence type="ECO:0000256" key="9">
    <source>
        <dbReference type="ARBA" id="ARBA00022837"/>
    </source>
</evidence>
<dbReference type="GO" id="GO:0005509">
    <property type="term" value="F:calcium ion binding"/>
    <property type="evidence" value="ECO:0007669"/>
    <property type="project" value="Ensembl"/>
</dbReference>
<keyword evidence="16" id="KW-1185">Reference proteome</keyword>
<evidence type="ECO:0000256" key="3">
    <source>
        <dbReference type="ARBA" id="ARBA00004613"/>
    </source>
</evidence>
<dbReference type="PANTHER" id="PTHR11639">
    <property type="entry name" value="S100 CALCIUM-BINDING PROTEIN"/>
    <property type="match status" value="1"/>
</dbReference>
<dbReference type="InterPro" id="IPR034325">
    <property type="entry name" value="S-100_dom"/>
</dbReference>
<evidence type="ECO:0000313" key="16">
    <source>
        <dbReference type="Proteomes" id="UP000472273"/>
    </source>
</evidence>
<dbReference type="Proteomes" id="UP000472273">
    <property type="component" value="Unplaced"/>
</dbReference>
<dbReference type="GeneTree" id="ENSGT00940000161276"/>
<keyword evidence="5" id="KW-0963">Cytoplasm</keyword>
<keyword evidence="7 13" id="KW-0479">Metal-binding</keyword>
<dbReference type="PROSITE" id="PS50222">
    <property type="entry name" value="EF_HAND_2"/>
    <property type="match status" value="1"/>
</dbReference>
<dbReference type="SMART" id="SM00054">
    <property type="entry name" value="EFh"/>
    <property type="match status" value="1"/>
</dbReference>
<dbReference type="CDD" id="cd00213">
    <property type="entry name" value="S-100"/>
    <property type="match status" value="1"/>
</dbReference>
<sequence length="101" mass="11685">MATPLEKALDTMVVTFHKYSQKEGDQFKLNNTELKELLKQELPGFISKKKDESTFQKIMSNLDSNKDNQVDFKEYATFLACIAMACNDFFHGFPDKVPRQK</sequence>
<dbReference type="GO" id="GO:0048306">
    <property type="term" value="F:calcium-dependent protein binding"/>
    <property type="evidence" value="ECO:0007669"/>
    <property type="project" value="TreeGrafter"/>
</dbReference>
<keyword evidence="10" id="KW-0007">Acetylation</keyword>
<dbReference type="SUPFAM" id="SSF47473">
    <property type="entry name" value="EF-hand"/>
    <property type="match status" value="1"/>
</dbReference>
<accession>A0A670ZG05</accession>
<evidence type="ECO:0000256" key="10">
    <source>
        <dbReference type="ARBA" id="ARBA00022990"/>
    </source>
</evidence>
<dbReference type="PROSITE" id="PS00018">
    <property type="entry name" value="EF_HAND_1"/>
    <property type="match status" value="1"/>
</dbReference>
<evidence type="ECO:0000256" key="5">
    <source>
        <dbReference type="ARBA" id="ARBA00022490"/>
    </source>
</evidence>
<dbReference type="GO" id="GO:0005829">
    <property type="term" value="C:cytosol"/>
    <property type="evidence" value="ECO:0007669"/>
    <property type="project" value="Ensembl"/>
</dbReference>
<dbReference type="Ensembl" id="ENSPTXT00000022409.1">
    <property type="protein sequence ID" value="ENSPTXP00000021743.1"/>
    <property type="gene ID" value="ENSPTXG00000015056.1"/>
</dbReference>
<dbReference type="GO" id="GO:0046914">
    <property type="term" value="F:transition metal ion binding"/>
    <property type="evidence" value="ECO:0007669"/>
    <property type="project" value="InterPro"/>
</dbReference>
<dbReference type="FunFam" id="1.10.238.10:FF:000044">
    <property type="entry name" value="Protein S100"/>
    <property type="match status" value="1"/>
</dbReference>
<dbReference type="AlphaFoldDB" id="A0A670ZG05"/>
<evidence type="ECO:0000256" key="7">
    <source>
        <dbReference type="ARBA" id="ARBA00022723"/>
    </source>
</evidence>
<dbReference type="InterPro" id="IPR011992">
    <property type="entry name" value="EF-hand-dom_pair"/>
</dbReference>